<dbReference type="GO" id="GO:0005283">
    <property type="term" value="F:amino acid:sodium symporter activity"/>
    <property type="evidence" value="ECO:0007669"/>
    <property type="project" value="InterPro"/>
</dbReference>
<evidence type="ECO:0000256" key="5">
    <source>
        <dbReference type="ARBA" id="ARBA00022692"/>
    </source>
</evidence>
<keyword evidence="6 8" id="KW-1133">Transmembrane helix</keyword>
<keyword evidence="8" id="KW-0769">Symport</keyword>
<dbReference type="PANTHER" id="PTHR30330">
    <property type="entry name" value="AGSS FAMILY TRANSPORTER, SODIUM-ALANINE"/>
    <property type="match status" value="1"/>
</dbReference>
<keyword evidence="9" id="KW-0732">Signal</keyword>
<keyword evidence="3 8" id="KW-0813">Transport</keyword>
<reference evidence="10" key="1">
    <citation type="submission" date="2021-09" db="EMBL/GenBank/DDBJ databases">
        <authorList>
            <person name="Smyrli M."/>
        </authorList>
    </citation>
    <scope>NUCLEOTIDE SEQUENCE</scope>
    <source>
        <strain evidence="10">LAR25</strain>
    </source>
</reference>
<sequence length="563" mass="60299">MNKKLLALLLLMTPMLTFAQEKGLDQQIDEAFKPISDFFSSVIFFQVFGTPFVLILLVASAAFFTLYFKFPNFRHFFTAINVVRGKYEDIEKHGAQVLYGEDGIAQGVDMNEVDDIEEHIENVESLHSDLEIDGDIKDTIRDESHEGEVSHFQALATAVSGTVGNGNIAGVALAIALGGPGATFWMIVCGLLGMSTKFVECTLGVHYRDVGEDGTVYGGPMYYLSKGLKEKGFATLGKIAAGAFAVFCIGGSFGGGNAAQSNQATIVIKELLGLESTAAGAIIGIVLAILVGIIIIGGIKRIASVTEKVVPFMALLYLLACLYILGINFSLIDDAISLIINEAFNPTAIGVGGFIGVLLVGFKRAAFSNEAGAGSASIAHSAVKTKYSASEGLVALLEPFIDTVLICTMTALVIIIFNFGGAFEYGGDGTGSVFIDGVAYEGAGITSRAFAAYIPFSNVFLTVAVVLFAVSTMISWSYYGLQSWKFLFGRGKKADLTYKILFLTFVVIGAAASMKSIWDFSDAMIFAMVFPNMVGLYLLMPVVKKQLKRYLDAINLKKEAVED</sequence>
<feature type="transmembrane region" description="Helical" evidence="8">
    <location>
        <begin position="524"/>
        <end position="543"/>
    </location>
</feature>
<dbReference type="RefSeq" id="WP_274640341.1">
    <property type="nucleotide sequence ID" value="NZ_JAIWJY010000006.1"/>
</dbReference>
<keyword evidence="5 8" id="KW-0812">Transmembrane</keyword>
<dbReference type="NCBIfam" id="TIGR00835">
    <property type="entry name" value="agcS"/>
    <property type="match status" value="1"/>
</dbReference>
<dbReference type="Gene3D" id="1.20.1740.10">
    <property type="entry name" value="Amino acid/polyamine transporter I"/>
    <property type="match status" value="1"/>
</dbReference>
<feature type="transmembrane region" description="Helical" evidence="8">
    <location>
        <begin position="278"/>
        <end position="297"/>
    </location>
</feature>
<evidence type="ECO:0000256" key="6">
    <source>
        <dbReference type="ARBA" id="ARBA00022989"/>
    </source>
</evidence>
<name>A0A9X4ENG0_9FLAO</name>
<comment type="similarity">
    <text evidence="2 8">Belongs to the alanine or glycine:cation symporter (AGCS) (TC 2.A.25) family.</text>
</comment>
<keyword evidence="11" id="KW-1185">Reference proteome</keyword>
<accession>A0A9X4ENG0</accession>
<evidence type="ECO:0000256" key="8">
    <source>
        <dbReference type="RuleBase" id="RU363064"/>
    </source>
</evidence>
<feature type="chain" id="PRO_5040987170" evidence="9">
    <location>
        <begin position="20"/>
        <end position="563"/>
    </location>
</feature>
<feature type="transmembrane region" description="Helical" evidence="8">
    <location>
        <begin position="239"/>
        <end position="258"/>
    </location>
</feature>
<dbReference type="Proteomes" id="UP001149303">
    <property type="component" value="Unassembled WGS sequence"/>
</dbReference>
<evidence type="ECO:0000256" key="2">
    <source>
        <dbReference type="ARBA" id="ARBA00009261"/>
    </source>
</evidence>
<evidence type="ECO:0000256" key="3">
    <source>
        <dbReference type="ARBA" id="ARBA00022448"/>
    </source>
</evidence>
<evidence type="ECO:0000313" key="10">
    <source>
        <dbReference type="EMBL" id="MDE1207231.1"/>
    </source>
</evidence>
<dbReference type="Pfam" id="PF01235">
    <property type="entry name" value="Na_Ala_symp"/>
    <property type="match status" value="1"/>
</dbReference>
<dbReference type="PANTHER" id="PTHR30330:SF3">
    <property type="entry name" value="TRANSCRIPTIONAL REGULATOR, LRP FAMILY"/>
    <property type="match status" value="1"/>
</dbReference>
<feature type="transmembrane region" description="Helical" evidence="8">
    <location>
        <begin position="393"/>
        <end position="417"/>
    </location>
</feature>
<feature type="transmembrane region" description="Helical" evidence="8">
    <location>
        <begin position="309"/>
        <end position="331"/>
    </location>
</feature>
<evidence type="ECO:0000313" key="11">
    <source>
        <dbReference type="Proteomes" id="UP001149303"/>
    </source>
</evidence>
<gene>
    <name evidence="10" type="ORF">LCI24_10575</name>
</gene>
<comment type="subcellular location">
    <subcellularLocation>
        <location evidence="1 8">Cell membrane</location>
        <topology evidence="1 8">Multi-pass membrane protein</topology>
    </subcellularLocation>
</comment>
<feature type="signal peptide" evidence="9">
    <location>
        <begin position="1"/>
        <end position="19"/>
    </location>
</feature>
<keyword evidence="4 8" id="KW-1003">Cell membrane</keyword>
<evidence type="ECO:0000256" key="7">
    <source>
        <dbReference type="ARBA" id="ARBA00023136"/>
    </source>
</evidence>
<feature type="transmembrane region" description="Helical" evidence="8">
    <location>
        <begin position="459"/>
        <end position="479"/>
    </location>
</feature>
<dbReference type="EMBL" id="JAIWJY010000006">
    <property type="protein sequence ID" value="MDE1207231.1"/>
    <property type="molecule type" value="Genomic_DNA"/>
</dbReference>
<comment type="caution">
    <text evidence="10">The sequence shown here is derived from an EMBL/GenBank/DDBJ whole genome shotgun (WGS) entry which is preliminary data.</text>
</comment>
<evidence type="ECO:0000256" key="1">
    <source>
        <dbReference type="ARBA" id="ARBA00004651"/>
    </source>
</evidence>
<dbReference type="AlphaFoldDB" id="A0A9X4ENG0"/>
<protein>
    <submittedName>
        <fullName evidence="10">Alanine:cation symporter family protein</fullName>
    </submittedName>
</protein>
<feature type="transmembrane region" description="Helical" evidence="8">
    <location>
        <begin position="500"/>
        <end position="518"/>
    </location>
</feature>
<evidence type="ECO:0000256" key="9">
    <source>
        <dbReference type="SAM" id="SignalP"/>
    </source>
</evidence>
<feature type="transmembrane region" description="Helical" evidence="8">
    <location>
        <begin position="343"/>
        <end position="362"/>
    </location>
</feature>
<proteinExistence type="inferred from homology"/>
<feature type="transmembrane region" description="Helical" evidence="8">
    <location>
        <begin position="43"/>
        <end position="68"/>
    </location>
</feature>
<evidence type="ECO:0000256" key="4">
    <source>
        <dbReference type="ARBA" id="ARBA00022475"/>
    </source>
</evidence>
<dbReference type="PRINTS" id="PR00175">
    <property type="entry name" value="NAALASMPORT"/>
</dbReference>
<keyword evidence="7 8" id="KW-0472">Membrane</keyword>
<dbReference type="GO" id="GO:0005886">
    <property type="term" value="C:plasma membrane"/>
    <property type="evidence" value="ECO:0007669"/>
    <property type="project" value="UniProtKB-SubCell"/>
</dbReference>
<dbReference type="InterPro" id="IPR001463">
    <property type="entry name" value="Na/Ala_symport"/>
</dbReference>
<organism evidence="10 11">
    <name type="scientific">Tenacibaculum larymnensis</name>
    <dbReference type="NCBI Taxonomy" id="2878201"/>
    <lineage>
        <taxon>Bacteria</taxon>
        <taxon>Pseudomonadati</taxon>
        <taxon>Bacteroidota</taxon>
        <taxon>Flavobacteriia</taxon>
        <taxon>Flavobacteriales</taxon>
        <taxon>Flavobacteriaceae</taxon>
        <taxon>Tenacibaculum</taxon>
    </lineage>
</organism>